<evidence type="ECO:0000313" key="3">
    <source>
        <dbReference type="WBParaSite" id="EVEC_0000597801-mRNA-1"/>
    </source>
</evidence>
<gene>
    <name evidence="1" type="ORF">EVEC_LOCUS5589</name>
</gene>
<evidence type="ECO:0000313" key="2">
    <source>
        <dbReference type="Proteomes" id="UP000274131"/>
    </source>
</evidence>
<reference evidence="3" key="1">
    <citation type="submission" date="2017-02" db="UniProtKB">
        <authorList>
            <consortium name="WormBaseParasite"/>
        </authorList>
    </citation>
    <scope>IDENTIFICATION</scope>
</reference>
<keyword evidence="2" id="KW-1185">Reference proteome</keyword>
<dbReference type="Proteomes" id="UP000274131">
    <property type="component" value="Unassembled WGS sequence"/>
</dbReference>
<dbReference type="EMBL" id="UXUI01008211">
    <property type="protein sequence ID" value="VDD90838.1"/>
    <property type="molecule type" value="Genomic_DNA"/>
</dbReference>
<evidence type="ECO:0000313" key="1">
    <source>
        <dbReference type="EMBL" id="VDD90838.1"/>
    </source>
</evidence>
<dbReference type="AlphaFoldDB" id="A0A0N4V6T0"/>
<sequence>MQLQYVAILSILKYTDAVTSYNCHTGFVGRTAVKDTISSIRNVRERRMCVAEYCIQVVIHKTVDKKGESLSQKLNGKYEGLKANVAEKIAFGCRIGRLHERTVAVIRSPIESLSYKEMPMKKRH</sequence>
<dbReference type="WBParaSite" id="EVEC_0000597801-mRNA-1">
    <property type="protein sequence ID" value="EVEC_0000597801-mRNA-1"/>
    <property type="gene ID" value="EVEC_0000597801"/>
</dbReference>
<organism evidence="3">
    <name type="scientific">Enterobius vermicularis</name>
    <name type="common">Human pinworm</name>
    <dbReference type="NCBI Taxonomy" id="51028"/>
    <lineage>
        <taxon>Eukaryota</taxon>
        <taxon>Metazoa</taxon>
        <taxon>Ecdysozoa</taxon>
        <taxon>Nematoda</taxon>
        <taxon>Chromadorea</taxon>
        <taxon>Rhabditida</taxon>
        <taxon>Spirurina</taxon>
        <taxon>Oxyuridomorpha</taxon>
        <taxon>Oxyuroidea</taxon>
        <taxon>Oxyuridae</taxon>
        <taxon>Enterobius</taxon>
    </lineage>
</organism>
<reference evidence="1 2" key="2">
    <citation type="submission" date="2018-10" db="EMBL/GenBank/DDBJ databases">
        <authorList>
            <consortium name="Pathogen Informatics"/>
        </authorList>
    </citation>
    <scope>NUCLEOTIDE SEQUENCE [LARGE SCALE GENOMIC DNA]</scope>
</reference>
<protein>
    <submittedName>
        <fullName evidence="3">Secreted protein</fullName>
    </submittedName>
</protein>
<accession>A0A0N4V6T0</accession>
<proteinExistence type="predicted"/>
<name>A0A0N4V6T0_ENTVE</name>